<name>A0A1A9UIL7_GLOAU</name>
<proteinExistence type="predicted"/>
<accession>A0A1A9UIL7</accession>
<keyword evidence="2" id="KW-1185">Reference proteome</keyword>
<reference evidence="1" key="1">
    <citation type="submission" date="2020-05" db="UniProtKB">
        <authorList>
            <consortium name="EnsemblMetazoa"/>
        </authorList>
    </citation>
    <scope>IDENTIFICATION</scope>
    <source>
        <strain evidence="1">TTRI</strain>
    </source>
</reference>
<dbReference type="AlphaFoldDB" id="A0A1A9UIL7"/>
<evidence type="ECO:0000313" key="1">
    <source>
        <dbReference type="EnsemblMetazoa" id="GAUT006098-PA"/>
    </source>
</evidence>
<dbReference type="Proteomes" id="UP000078200">
    <property type="component" value="Unassembled WGS sequence"/>
</dbReference>
<organism evidence="1 2">
    <name type="scientific">Glossina austeni</name>
    <name type="common">Savannah tsetse fly</name>
    <dbReference type="NCBI Taxonomy" id="7395"/>
    <lineage>
        <taxon>Eukaryota</taxon>
        <taxon>Metazoa</taxon>
        <taxon>Ecdysozoa</taxon>
        <taxon>Arthropoda</taxon>
        <taxon>Hexapoda</taxon>
        <taxon>Insecta</taxon>
        <taxon>Pterygota</taxon>
        <taxon>Neoptera</taxon>
        <taxon>Endopterygota</taxon>
        <taxon>Diptera</taxon>
        <taxon>Brachycera</taxon>
        <taxon>Muscomorpha</taxon>
        <taxon>Hippoboscoidea</taxon>
        <taxon>Glossinidae</taxon>
        <taxon>Glossina</taxon>
    </lineage>
</organism>
<sequence>MEQREILEVDVDLIPWIMPFRKEDFKINIRESPRNELLKFWALGGYLNMVLRQEIALVSLFEGHILRGHFIGIIDLVRAMTKWLDLSVDAKNLLETVATSKNAEQMCTAVKKFFNSQFMVRMDDIPREKECKKWLDKYTPGKRVIKVDLMSYVDGTEETDEGDLYATAGDVEEVYTGAEMAMAKEVVDEMTSYFACANSLKRNSIRTNLGIFGLLDMLESCI</sequence>
<evidence type="ECO:0000313" key="2">
    <source>
        <dbReference type="Proteomes" id="UP000078200"/>
    </source>
</evidence>
<dbReference type="VEuPathDB" id="VectorBase:GAUT006098"/>
<dbReference type="EnsemblMetazoa" id="GAUT006098-RA">
    <property type="protein sequence ID" value="GAUT006098-PA"/>
    <property type="gene ID" value="GAUT006098"/>
</dbReference>
<protein>
    <submittedName>
        <fullName evidence="1">Uncharacterized protein</fullName>
    </submittedName>
</protein>